<keyword evidence="3" id="KW-1185">Reference proteome</keyword>
<feature type="region of interest" description="Disordered" evidence="1">
    <location>
        <begin position="1"/>
        <end position="24"/>
    </location>
</feature>
<comment type="caution">
    <text evidence="2">The sequence shown here is derived from an EMBL/GenBank/DDBJ whole genome shotgun (WGS) entry which is preliminary data.</text>
</comment>
<sequence>MVNTSVNSLLPKDRSGSTRSNSRLAPCFTCSACPPSNIAHHLEESTHTARLPANASVACSSLPGLTTFTHNEPFPEANQLWSPDVGQKHHFSINLFKPLRFLLRAALESLVLLSLCQN</sequence>
<protein>
    <submittedName>
        <fullName evidence="2">Uncharacterized protein</fullName>
    </submittedName>
</protein>
<evidence type="ECO:0000313" key="2">
    <source>
        <dbReference type="EMBL" id="MED6243591.1"/>
    </source>
</evidence>
<organism evidence="2 3">
    <name type="scientific">Ataeniobius toweri</name>
    <dbReference type="NCBI Taxonomy" id="208326"/>
    <lineage>
        <taxon>Eukaryota</taxon>
        <taxon>Metazoa</taxon>
        <taxon>Chordata</taxon>
        <taxon>Craniata</taxon>
        <taxon>Vertebrata</taxon>
        <taxon>Euteleostomi</taxon>
        <taxon>Actinopterygii</taxon>
        <taxon>Neopterygii</taxon>
        <taxon>Teleostei</taxon>
        <taxon>Neoteleostei</taxon>
        <taxon>Acanthomorphata</taxon>
        <taxon>Ovalentaria</taxon>
        <taxon>Atherinomorphae</taxon>
        <taxon>Cyprinodontiformes</taxon>
        <taxon>Goodeidae</taxon>
        <taxon>Ataeniobius</taxon>
    </lineage>
</organism>
<dbReference type="EMBL" id="JAHUTI010034607">
    <property type="protein sequence ID" value="MED6243591.1"/>
    <property type="molecule type" value="Genomic_DNA"/>
</dbReference>
<gene>
    <name evidence="2" type="ORF">ATANTOWER_023086</name>
</gene>
<evidence type="ECO:0000313" key="3">
    <source>
        <dbReference type="Proteomes" id="UP001345963"/>
    </source>
</evidence>
<reference evidence="2 3" key="1">
    <citation type="submission" date="2021-07" db="EMBL/GenBank/DDBJ databases">
        <authorList>
            <person name="Palmer J.M."/>
        </authorList>
    </citation>
    <scope>NUCLEOTIDE SEQUENCE [LARGE SCALE GENOMIC DNA]</scope>
    <source>
        <strain evidence="2 3">AT_MEX2019</strain>
        <tissue evidence="2">Muscle</tissue>
    </source>
</reference>
<proteinExistence type="predicted"/>
<evidence type="ECO:0000256" key="1">
    <source>
        <dbReference type="SAM" id="MobiDB-lite"/>
    </source>
</evidence>
<dbReference type="Proteomes" id="UP001345963">
    <property type="component" value="Unassembled WGS sequence"/>
</dbReference>
<name>A0ABU7AZ76_9TELE</name>
<accession>A0ABU7AZ76</accession>